<evidence type="ECO:0000259" key="3">
    <source>
        <dbReference type="PROSITE" id="PS50011"/>
    </source>
</evidence>
<keyword evidence="4" id="KW-0808">Transferase</keyword>
<keyword evidence="4" id="KW-0418">Kinase</keyword>
<name>A0AAD4M790_9AGAM</name>
<evidence type="ECO:0000313" key="4">
    <source>
        <dbReference type="EMBL" id="KAI0304509.1"/>
    </source>
</evidence>
<dbReference type="SMART" id="SM00220">
    <property type="entry name" value="S_TKc"/>
    <property type="match status" value="1"/>
</dbReference>
<comment type="caution">
    <text evidence="4">The sequence shown here is derived from an EMBL/GenBank/DDBJ whole genome shotgun (WGS) entry which is preliminary data.</text>
</comment>
<feature type="binding site" evidence="1">
    <location>
        <position position="45"/>
    </location>
    <ligand>
        <name>ATP</name>
        <dbReference type="ChEBI" id="CHEBI:30616"/>
    </ligand>
</feature>
<dbReference type="InterPro" id="IPR017441">
    <property type="entry name" value="Protein_kinase_ATP_BS"/>
</dbReference>
<dbReference type="InterPro" id="IPR000719">
    <property type="entry name" value="Prot_kinase_dom"/>
</dbReference>
<feature type="region of interest" description="Disordered" evidence="2">
    <location>
        <begin position="300"/>
        <end position="320"/>
    </location>
</feature>
<dbReference type="AlphaFoldDB" id="A0AAD4M790"/>
<dbReference type="PROSITE" id="PS50011">
    <property type="entry name" value="PROTEIN_KINASE_DOM"/>
    <property type="match status" value="1"/>
</dbReference>
<dbReference type="PANTHER" id="PTHR11909">
    <property type="entry name" value="CASEIN KINASE-RELATED"/>
    <property type="match status" value="1"/>
</dbReference>
<dbReference type="InterPro" id="IPR050235">
    <property type="entry name" value="CK1_Ser-Thr_kinase"/>
</dbReference>
<keyword evidence="1" id="KW-0547">Nucleotide-binding</keyword>
<evidence type="ECO:0000313" key="5">
    <source>
        <dbReference type="Proteomes" id="UP001203297"/>
    </source>
</evidence>
<feature type="domain" description="Protein kinase" evidence="3">
    <location>
        <begin position="16"/>
        <end position="286"/>
    </location>
</feature>
<protein>
    <submittedName>
        <fullName evidence="4">Kinase-like domain-containing protein</fullName>
    </submittedName>
</protein>
<dbReference type="Gene3D" id="1.10.510.10">
    <property type="entry name" value="Transferase(Phosphotransferase) domain 1"/>
    <property type="match status" value="1"/>
</dbReference>
<dbReference type="InterPro" id="IPR011009">
    <property type="entry name" value="Kinase-like_dom_sf"/>
</dbReference>
<proteinExistence type="predicted"/>
<organism evidence="4 5">
    <name type="scientific">Multifurca ochricompacta</name>
    <dbReference type="NCBI Taxonomy" id="376703"/>
    <lineage>
        <taxon>Eukaryota</taxon>
        <taxon>Fungi</taxon>
        <taxon>Dikarya</taxon>
        <taxon>Basidiomycota</taxon>
        <taxon>Agaricomycotina</taxon>
        <taxon>Agaricomycetes</taxon>
        <taxon>Russulales</taxon>
        <taxon>Russulaceae</taxon>
        <taxon>Multifurca</taxon>
    </lineage>
</organism>
<keyword evidence="5" id="KW-1185">Reference proteome</keyword>
<feature type="region of interest" description="Disordered" evidence="2">
    <location>
        <begin position="456"/>
        <end position="479"/>
    </location>
</feature>
<sequence>MSNMSNVSFPPQIGNYLLGQPLGSGVSGSTFRATHIHTGQAVALKVQPVDISYPTNTHERKIYPLLQGGVGMPTLWASGVWGRWDYLAMDLLGSSLDRLYRKAGKNVMDLRSACSIAIQLISRLEFMHSRGVLHRDVQLGNCVIGLEPRNGTIYMIDFGFAKRYLDHKQKHIANRTERSFIGNYWFSSVNVHCRGKTCSRRDDLESAALLLLHVLTPGGLPWTRSGVPRDDVAHDRLKREKRGALPEDLARGLPEEFEEFLRYCRSLNFTQQPDYAHWRKRFHDLANDLGCTHADKFIWPPPPAPLRPASRPTKPRSHQSQFPDAYVAGLLQGLARLNINKESLNRPVLGDKKNVQDNGRGMGLLLKKPEGTEIIVISDGEQGPVHRYNKAARIVKLTQAAGQAADNRVLAQITANFVKVLQDSNSRTLTREGFAFLDALHKQLADPSVFIIPLRTSKTRSSRSQEEEEIPGEDAPHERRNRLNILRTSLAKAQDNKTLARLVADFGTLIDRAAGRKLTKDSIAFLESMADRLQVVVQV</sequence>
<dbReference type="Pfam" id="PF00069">
    <property type="entry name" value="Pkinase"/>
    <property type="match status" value="1"/>
</dbReference>
<gene>
    <name evidence="4" type="ORF">B0F90DRAFT_1268005</name>
</gene>
<keyword evidence="1" id="KW-0067">ATP-binding</keyword>
<dbReference type="EMBL" id="WTXG01000007">
    <property type="protein sequence ID" value="KAI0304509.1"/>
    <property type="molecule type" value="Genomic_DNA"/>
</dbReference>
<evidence type="ECO:0000256" key="1">
    <source>
        <dbReference type="PROSITE-ProRule" id="PRU10141"/>
    </source>
</evidence>
<dbReference type="GO" id="GO:0005524">
    <property type="term" value="F:ATP binding"/>
    <property type="evidence" value="ECO:0007669"/>
    <property type="project" value="UniProtKB-UniRule"/>
</dbReference>
<evidence type="ECO:0000256" key="2">
    <source>
        <dbReference type="SAM" id="MobiDB-lite"/>
    </source>
</evidence>
<dbReference type="GO" id="GO:0004672">
    <property type="term" value="F:protein kinase activity"/>
    <property type="evidence" value="ECO:0007669"/>
    <property type="project" value="InterPro"/>
</dbReference>
<reference evidence="4" key="1">
    <citation type="journal article" date="2022" name="New Phytol.">
        <title>Evolutionary transition to the ectomycorrhizal habit in the genomes of a hyperdiverse lineage of mushroom-forming fungi.</title>
        <authorList>
            <person name="Looney B."/>
            <person name="Miyauchi S."/>
            <person name="Morin E."/>
            <person name="Drula E."/>
            <person name="Courty P.E."/>
            <person name="Kohler A."/>
            <person name="Kuo A."/>
            <person name="LaButti K."/>
            <person name="Pangilinan J."/>
            <person name="Lipzen A."/>
            <person name="Riley R."/>
            <person name="Andreopoulos W."/>
            <person name="He G."/>
            <person name="Johnson J."/>
            <person name="Nolan M."/>
            <person name="Tritt A."/>
            <person name="Barry K.W."/>
            <person name="Grigoriev I.V."/>
            <person name="Nagy L.G."/>
            <person name="Hibbett D."/>
            <person name="Henrissat B."/>
            <person name="Matheny P.B."/>
            <person name="Labbe J."/>
            <person name="Martin F.M."/>
        </authorList>
    </citation>
    <scope>NUCLEOTIDE SEQUENCE</scope>
    <source>
        <strain evidence="4">BPL690</strain>
    </source>
</reference>
<dbReference type="Proteomes" id="UP001203297">
    <property type="component" value="Unassembled WGS sequence"/>
</dbReference>
<dbReference type="PROSITE" id="PS00107">
    <property type="entry name" value="PROTEIN_KINASE_ATP"/>
    <property type="match status" value="1"/>
</dbReference>
<dbReference type="CDD" id="cd14016">
    <property type="entry name" value="STKc_CK1"/>
    <property type="match status" value="1"/>
</dbReference>
<accession>A0AAD4M790</accession>
<dbReference type="SUPFAM" id="SSF56112">
    <property type="entry name" value="Protein kinase-like (PK-like)"/>
    <property type="match status" value="1"/>
</dbReference>